<dbReference type="InterPro" id="IPR002748">
    <property type="entry name" value="CbiD"/>
</dbReference>
<evidence type="ECO:0000256" key="5">
    <source>
        <dbReference type="HAMAP-Rule" id="MF_00787"/>
    </source>
</evidence>
<accession>U7QEC5</accession>
<dbReference type="SUPFAM" id="SSF111342">
    <property type="entry name" value="CbiD-like"/>
    <property type="match status" value="1"/>
</dbReference>
<name>U7QEC5_9CYAN</name>
<dbReference type="UniPathway" id="UPA00148">
    <property type="reaction ID" value="UER00227"/>
</dbReference>
<dbReference type="HAMAP" id="MF_00787">
    <property type="entry name" value="CbiD"/>
    <property type="match status" value="1"/>
</dbReference>
<dbReference type="EMBL" id="AUZM01000039">
    <property type="protein sequence ID" value="ERT06253.1"/>
    <property type="molecule type" value="Genomic_DNA"/>
</dbReference>
<comment type="catalytic activity">
    <reaction evidence="5">
        <text>Co-precorrin-5B + S-adenosyl-L-methionine = Co-precorrin-6A + S-adenosyl-L-homocysteine</text>
        <dbReference type="Rhea" id="RHEA:26285"/>
        <dbReference type="ChEBI" id="CHEBI:57856"/>
        <dbReference type="ChEBI" id="CHEBI:59789"/>
        <dbReference type="ChEBI" id="CHEBI:60063"/>
        <dbReference type="ChEBI" id="CHEBI:60064"/>
        <dbReference type="EC" id="2.1.1.195"/>
    </reaction>
</comment>
<dbReference type="AlphaFoldDB" id="U7QEC5"/>
<organism evidence="6 7">
    <name type="scientific">Lyngbya aestuarii BL J</name>
    <dbReference type="NCBI Taxonomy" id="1348334"/>
    <lineage>
        <taxon>Bacteria</taxon>
        <taxon>Bacillati</taxon>
        <taxon>Cyanobacteriota</taxon>
        <taxon>Cyanophyceae</taxon>
        <taxon>Oscillatoriophycideae</taxon>
        <taxon>Oscillatoriales</taxon>
        <taxon>Microcoleaceae</taxon>
        <taxon>Lyngbya</taxon>
    </lineage>
</organism>
<dbReference type="GO" id="GO:0043780">
    <property type="term" value="F:cobalt-precorrin-5B C1-methyltransferase activity"/>
    <property type="evidence" value="ECO:0007669"/>
    <property type="project" value="RHEA"/>
</dbReference>
<dbReference type="Pfam" id="PF01888">
    <property type="entry name" value="CbiD"/>
    <property type="match status" value="1"/>
</dbReference>
<comment type="function">
    <text evidence="5">Catalyzes the methylation of C-1 in cobalt-precorrin-5B to form cobalt-precorrin-6A.</text>
</comment>
<evidence type="ECO:0000313" key="7">
    <source>
        <dbReference type="Proteomes" id="UP000017127"/>
    </source>
</evidence>
<protein>
    <recommendedName>
        <fullName evidence="5">Cobalt-precorrin-5B C(1)-methyltransferase</fullName>
        <ecNumber evidence="5">2.1.1.195</ecNumber>
    </recommendedName>
    <alternativeName>
        <fullName evidence="5">Cobalt-precorrin-6A synthase</fullName>
    </alternativeName>
</protein>
<evidence type="ECO:0000256" key="4">
    <source>
        <dbReference type="ARBA" id="ARBA00022691"/>
    </source>
</evidence>
<dbReference type="Gene3D" id="3.30.2110.10">
    <property type="entry name" value="CbiD-like"/>
    <property type="match status" value="1"/>
</dbReference>
<keyword evidence="7" id="KW-1185">Reference proteome</keyword>
<dbReference type="PANTHER" id="PTHR35863:SF1">
    <property type="entry name" value="COBALT-PRECORRIN-5B C(1)-METHYLTRANSFERASE"/>
    <property type="match status" value="1"/>
</dbReference>
<dbReference type="EC" id="2.1.1.195" evidence="5"/>
<proteinExistence type="inferred from homology"/>
<dbReference type="InterPro" id="IPR036074">
    <property type="entry name" value="CbiD_sf"/>
</dbReference>
<evidence type="ECO:0000256" key="2">
    <source>
        <dbReference type="ARBA" id="ARBA00022603"/>
    </source>
</evidence>
<dbReference type="OrthoDB" id="6439987at2"/>
<comment type="similarity">
    <text evidence="5">Belongs to the CbiD family.</text>
</comment>
<dbReference type="RefSeq" id="WP_023067476.1">
    <property type="nucleotide sequence ID" value="NZ_AUZM01000039.1"/>
</dbReference>
<evidence type="ECO:0000256" key="3">
    <source>
        <dbReference type="ARBA" id="ARBA00022679"/>
    </source>
</evidence>
<comment type="caution">
    <text evidence="6">The sequence shown here is derived from an EMBL/GenBank/DDBJ whole genome shotgun (WGS) entry which is preliminary data.</text>
</comment>
<reference evidence="6 7" key="1">
    <citation type="journal article" date="2013" name="Front. Microbiol.">
        <title>Comparative genomic analyses of the cyanobacterium, Lyngbya aestuarii BL J, a powerful hydrogen producer.</title>
        <authorList>
            <person name="Kothari A."/>
            <person name="Vaughn M."/>
            <person name="Garcia-Pichel F."/>
        </authorList>
    </citation>
    <scope>NUCLEOTIDE SEQUENCE [LARGE SCALE GENOMIC DNA]</scope>
    <source>
        <strain evidence="6 7">BL J</strain>
    </source>
</reference>
<dbReference type="NCBIfam" id="TIGR00312">
    <property type="entry name" value="cbiD"/>
    <property type="match status" value="1"/>
</dbReference>
<dbReference type="PANTHER" id="PTHR35863">
    <property type="entry name" value="COBALT-PRECORRIN-5B C(1)-METHYLTRANSFERASE"/>
    <property type="match status" value="1"/>
</dbReference>
<comment type="pathway">
    <text evidence="5">Cofactor biosynthesis; adenosylcobalamin biosynthesis; cob(II)yrinate a,c-diamide from sirohydrochlorin (anaerobic route): step 6/10.</text>
</comment>
<dbReference type="Proteomes" id="UP000017127">
    <property type="component" value="Unassembled WGS sequence"/>
</dbReference>
<evidence type="ECO:0000313" key="6">
    <source>
        <dbReference type="EMBL" id="ERT06253.1"/>
    </source>
</evidence>
<keyword evidence="1 5" id="KW-0169">Cobalamin biosynthesis</keyword>
<dbReference type="PIRSF" id="PIRSF026782">
    <property type="entry name" value="CbiD"/>
    <property type="match status" value="1"/>
</dbReference>
<keyword evidence="4 5" id="KW-0949">S-adenosyl-L-methionine</keyword>
<keyword evidence="2 5" id="KW-0489">Methyltransferase</keyword>
<gene>
    <name evidence="5 6" type="primary">cbiD</name>
    <name evidence="6" type="ORF">M595_3781</name>
</gene>
<dbReference type="GO" id="GO:0032259">
    <property type="term" value="P:methylation"/>
    <property type="evidence" value="ECO:0007669"/>
    <property type="project" value="UniProtKB-KW"/>
</dbReference>
<sequence>MNHSQPRSGYTLPVFACAAAIAAFKYLSENNQPINTVELDLIEPAQTVEIPIEQIAKIQPNTALAVTRSDPGENLDLTRNTPIWAMVELIENTVKTCENQTNIIPEQNEQITLIGGEGIGYDKNSGNSAIYRYAKQLFKENLERLLKPTDRIQITIILPEGRQLAKRTSNEAFGVVEGLSLLGTTGISQPLSAPGQLEAYCEELNQKATQYKSLVFCVGENGLDLAQKLGISPEQTVKTANWLGPMLAAAGLAGIESIVLFGYHGKLIKLAGGIFHTHHHLADGRLEILTAHCANLGLSTENLQTIFQCETTEAALNHLRSLDQNSGSQNLSWVKQIYESIASTIDQRSEAYIRDRVQQQVMVGSVLFDRQRKIIIKSAAGDTLLTKICYSSQNNHLL</sequence>
<dbReference type="GO" id="GO:0019251">
    <property type="term" value="P:anaerobic cobalamin biosynthetic process"/>
    <property type="evidence" value="ECO:0007669"/>
    <property type="project" value="UniProtKB-UniRule"/>
</dbReference>
<keyword evidence="3 5" id="KW-0808">Transferase</keyword>
<evidence type="ECO:0000256" key="1">
    <source>
        <dbReference type="ARBA" id="ARBA00022573"/>
    </source>
</evidence>
<dbReference type="PATRIC" id="fig|1348334.3.peg.3659"/>